<evidence type="ECO:0000313" key="1">
    <source>
        <dbReference type="EMBL" id="SPH20659.1"/>
    </source>
</evidence>
<gene>
    <name evidence="1" type="ORF">ASD8599_01399</name>
</gene>
<keyword evidence="2" id="KW-1185">Reference proteome</keyword>
<name>A0A2R8BC64_9RHOB</name>
<proteinExistence type="predicted"/>
<dbReference type="EMBL" id="OMOR01000001">
    <property type="protein sequence ID" value="SPH20659.1"/>
    <property type="molecule type" value="Genomic_DNA"/>
</dbReference>
<dbReference type="Proteomes" id="UP000244880">
    <property type="component" value="Unassembled WGS sequence"/>
</dbReference>
<dbReference type="RefSeq" id="WP_108827837.1">
    <property type="nucleotide sequence ID" value="NZ_OMOR01000001.1"/>
</dbReference>
<accession>A0A2R8BC64</accession>
<sequence>MSRILLIGNSHLAAFRTGWDTIRAAYPDVTIDFFAQPGPEYYHMTLNRKLSQFGAINEARFTPQQLERLDRFNGKRIVSLDGYDRIMVVGNQHGMADVLKLVAHRDVVGLRDTGAAHFLSRPAFDAVVDDIAASFMPHPAWERFSATPVTFHAIPRPAETAFDKVDRDSNVGRTYTKIEACTDGIKTALDQLADVFTHHMEAIGLRFLQQPQDTVNAMGFTKAPMNTELESFTGHSMPAKDFQHMNASYGAACLCAAYPDILPSRDAA</sequence>
<dbReference type="OrthoDB" id="6174477at2"/>
<evidence type="ECO:0000313" key="2">
    <source>
        <dbReference type="Proteomes" id="UP000244880"/>
    </source>
</evidence>
<organism evidence="1 2">
    <name type="scientific">Ascidiaceihabitans donghaensis</name>
    <dbReference type="NCBI Taxonomy" id="1510460"/>
    <lineage>
        <taxon>Bacteria</taxon>
        <taxon>Pseudomonadati</taxon>
        <taxon>Pseudomonadota</taxon>
        <taxon>Alphaproteobacteria</taxon>
        <taxon>Rhodobacterales</taxon>
        <taxon>Paracoccaceae</taxon>
        <taxon>Ascidiaceihabitans</taxon>
    </lineage>
</organism>
<reference evidence="1 2" key="1">
    <citation type="submission" date="2018-03" db="EMBL/GenBank/DDBJ databases">
        <authorList>
            <person name="Keele B.F."/>
        </authorList>
    </citation>
    <scope>NUCLEOTIDE SEQUENCE [LARGE SCALE GENOMIC DNA]</scope>
    <source>
        <strain evidence="1 2">CECT 8599</strain>
    </source>
</reference>
<dbReference type="AlphaFoldDB" id="A0A2R8BC64"/>
<protein>
    <submittedName>
        <fullName evidence="1">Uncharacterized protein</fullName>
    </submittedName>
</protein>